<feature type="transmembrane region" description="Helical" evidence="3">
    <location>
        <begin position="156"/>
        <end position="177"/>
    </location>
</feature>
<dbReference type="EMBL" id="JENY01000001">
    <property type="protein sequence ID" value="EXL10440.1"/>
    <property type="molecule type" value="Genomic_DNA"/>
</dbReference>
<dbReference type="AlphaFoldDB" id="A0A011VQ17"/>
<gene>
    <name evidence="4" type="ORF">BG36_00830</name>
    <name evidence="5" type="ORF">DES43_103168</name>
</gene>
<comment type="caution">
    <text evidence="4">The sequence shown here is derived from an EMBL/GenBank/DDBJ whole genome shotgun (WGS) entry which is preliminary data.</text>
</comment>
<keyword evidence="3" id="KW-0472">Membrane</keyword>
<reference evidence="4 6" key="1">
    <citation type="submission" date="2014-02" db="EMBL/GenBank/DDBJ databases">
        <title>Aquamicrobium defluvii Genome sequencing.</title>
        <authorList>
            <person name="Wang X."/>
        </authorList>
    </citation>
    <scope>NUCLEOTIDE SEQUENCE [LARGE SCALE GENOMIC DNA]</scope>
    <source>
        <strain evidence="4 6">W13Z1</strain>
    </source>
</reference>
<evidence type="ECO:0000256" key="1">
    <source>
        <dbReference type="SAM" id="Coils"/>
    </source>
</evidence>
<feature type="region of interest" description="Disordered" evidence="2">
    <location>
        <begin position="717"/>
        <end position="753"/>
    </location>
</feature>
<dbReference type="EMBL" id="SNZF01000003">
    <property type="protein sequence ID" value="TDR37239.1"/>
    <property type="molecule type" value="Genomic_DNA"/>
</dbReference>
<dbReference type="RefSeq" id="WP_035022146.1">
    <property type="nucleotide sequence ID" value="NZ_KK073877.1"/>
</dbReference>
<keyword evidence="3" id="KW-0812">Transmembrane</keyword>
<keyword evidence="7" id="KW-1185">Reference proteome</keyword>
<keyword evidence="1" id="KW-0175">Coiled coil</keyword>
<name>A0A011VQ17_9HYPH</name>
<evidence type="ECO:0000313" key="7">
    <source>
        <dbReference type="Proteomes" id="UP000294958"/>
    </source>
</evidence>
<organism evidence="4 6">
    <name type="scientific">Aquamicrobium defluvii</name>
    <dbReference type="NCBI Taxonomy" id="69279"/>
    <lineage>
        <taxon>Bacteria</taxon>
        <taxon>Pseudomonadati</taxon>
        <taxon>Pseudomonadota</taxon>
        <taxon>Alphaproteobacteria</taxon>
        <taxon>Hyphomicrobiales</taxon>
        <taxon>Phyllobacteriaceae</taxon>
        <taxon>Aquamicrobium</taxon>
    </lineage>
</organism>
<accession>A0A011VQ17</accession>
<evidence type="ECO:0000256" key="2">
    <source>
        <dbReference type="SAM" id="MobiDB-lite"/>
    </source>
</evidence>
<protein>
    <submittedName>
        <fullName evidence="5">Uncharacterized protein (TIGR02302 family)</fullName>
    </submittedName>
</protein>
<dbReference type="NCBIfam" id="TIGR02302">
    <property type="entry name" value="aProt_lowcomp"/>
    <property type="match status" value="1"/>
</dbReference>
<evidence type="ECO:0000256" key="3">
    <source>
        <dbReference type="SAM" id="Phobius"/>
    </source>
</evidence>
<feature type="transmembrane region" description="Helical" evidence="3">
    <location>
        <begin position="65"/>
        <end position="82"/>
    </location>
</feature>
<dbReference type="OrthoDB" id="8477685at2"/>
<dbReference type="PATRIC" id="fig|69279.3.peg.167"/>
<dbReference type="Proteomes" id="UP000294958">
    <property type="component" value="Unassembled WGS sequence"/>
</dbReference>
<evidence type="ECO:0000313" key="5">
    <source>
        <dbReference type="EMBL" id="TDR37239.1"/>
    </source>
</evidence>
<feature type="transmembrane region" description="Helical" evidence="3">
    <location>
        <begin position="36"/>
        <end position="59"/>
    </location>
</feature>
<sequence length="852" mass="93942">MTDRRDASIPRRLKQRLLFSRTMTCAAMIAERFWPLVLPLLLVVGLFVSLSWFGVFALMPDGLRTALVAIFGLGALAALWPLRSFRPPSAAEIDRRLESANRLEHNPLRTLADRPSGSQTPFGEALWREHQKRMAASLGRLDAAVPDARIPERDPWGLRAAVALLLFISFAFSFGPLGGRLSDPFRPAAAREAVAPRIDAWVTPPPYTGKAPMFLTADANRGVSAFTAPQDSALSLRVTGGSGDETLSYAPSGREAQAIDPAKASESDTAPVAGGVRQFAGTLTQDGELVLQSGRQEIGRWAFSVTPDKPPLIRFAGEPKRAVNGTLELQYEIEDDYGAAQAEAGFELTQAPAPDARPLYDAPEIKLNLPRRGSKANAAKTSKDLTEHVWAGSSIRLTLSATDDAGQSANSETVAMVMPERTFTNPLARAVIEHRRLLGLDANAKQRVLDLMDAVTLRPEDTFDSPTSYLALMSARSRLRLAESDDQLRDVVSYLWQVALGIEDGSLSDAEQRLRQAQQALQEALRNGASDEEIQKLMQELRQAMNDFLREFAQRNQNQNNARMPQNGQELRQSDLDRMLDQIENLARSGNREQAEDLLAQLQDMMNNLQMAQPQQGQQGQQGEFSQQMNKLGEIMRRQQEMMNETFRLDQMQRGDNGRNEGRMGEEGEEQQGQQGNEGQQGQGGMSPEELAEALRQLQEGQGQLQKDLQQLGKDLEGLGMQPNEGFGQADRSMGQAGESLGEGEGDRAVGHQGRALEALRQGARGMMQQLQAMMGEDGQQGQGGRQQSADRDPLGRPRATQGPDFGDSVKVPDEIDVQRARRILDEIRKRLGDALSPQVERRYLERLLEAR</sequence>
<dbReference type="Proteomes" id="UP000019849">
    <property type="component" value="Unassembled WGS sequence"/>
</dbReference>
<dbReference type="Pfam" id="PF13779">
    <property type="entry name" value="DUF4175"/>
    <property type="match status" value="1"/>
</dbReference>
<feature type="region of interest" description="Disordered" evidence="2">
    <location>
        <begin position="775"/>
        <end position="814"/>
    </location>
</feature>
<evidence type="ECO:0000313" key="6">
    <source>
        <dbReference type="Proteomes" id="UP000019849"/>
    </source>
</evidence>
<keyword evidence="3" id="KW-1133">Transmembrane helix</keyword>
<dbReference type="InterPro" id="IPR012683">
    <property type="entry name" value="CHP02302_TM"/>
</dbReference>
<proteinExistence type="predicted"/>
<reference evidence="5 7" key="2">
    <citation type="submission" date="2019-03" db="EMBL/GenBank/DDBJ databases">
        <title>Genomic Encyclopedia of Type Strains, Phase IV (KMG-IV): sequencing the most valuable type-strain genomes for metagenomic binning, comparative biology and taxonomic classification.</title>
        <authorList>
            <person name="Goeker M."/>
        </authorList>
    </citation>
    <scope>NUCLEOTIDE SEQUENCE [LARGE SCALE GENOMIC DNA]</scope>
    <source>
        <strain evidence="5 7">DSM 11603</strain>
    </source>
</reference>
<dbReference type="HOGENOM" id="CLU_015405_0_0_5"/>
<dbReference type="eggNOG" id="COG4477">
    <property type="taxonomic scope" value="Bacteria"/>
</dbReference>
<feature type="coiled-coil region" evidence="1">
    <location>
        <begin position="507"/>
        <end position="612"/>
    </location>
</feature>
<feature type="region of interest" description="Disordered" evidence="2">
    <location>
        <begin position="646"/>
        <end position="688"/>
    </location>
</feature>
<evidence type="ECO:0000313" key="4">
    <source>
        <dbReference type="EMBL" id="EXL10440.1"/>
    </source>
</evidence>
<dbReference type="STRING" id="69279.BG36_00830"/>
<feature type="compositionally biased region" description="Basic and acidic residues" evidence="2">
    <location>
        <begin position="647"/>
        <end position="666"/>
    </location>
</feature>